<feature type="domain" description="Sulfatase N-terminal" evidence="2">
    <location>
        <begin position="305"/>
        <end position="477"/>
    </location>
</feature>
<dbReference type="EMBL" id="AQQR01000024">
    <property type="protein sequence ID" value="OWU68080.1"/>
    <property type="molecule type" value="Genomic_DNA"/>
</dbReference>
<organism evidence="3 4">
    <name type="scientific">Marinibacterium profundimaris</name>
    <dbReference type="NCBI Taxonomy" id="1679460"/>
    <lineage>
        <taxon>Bacteria</taxon>
        <taxon>Pseudomonadati</taxon>
        <taxon>Pseudomonadota</taxon>
        <taxon>Alphaproteobacteria</taxon>
        <taxon>Rhodobacterales</taxon>
        <taxon>Paracoccaceae</taxon>
        <taxon>Marinibacterium</taxon>
    </lineage>
</organism>
<dbReference type="AlphaFoldDB" id="A0A225NBP8"/>
<keyword evidence="1" id="KW-1133">Transmembrane helix</keyword>
<evidence type="ECO:0000259" key="2">
    <source>
        <dbReference type="Pfam" id="PF00884"/>
    </source>
</evidence>
<comment type="caution">
    <text evidence="3">The sequence shown here is derived from an EMBL/GenBank/DDBJ whole genome shotgun (WGS) entry which is preliminary data.</text>
</comment>
<protein>
    <submittedName>
        <fullName evidence="3">Sulfatase</fullName>
    </submittedName>
</protein>
<feature type="transmembrane region" description="Helical" evidence="1">
    <location>
        <begin position="60"/>
        <end position="78"/>
    </location>
</feature>
<accession>A0A225NBP8</accession>
<dbReference type="InterPro" id="IPR017850">
    <property type="entry name" value="Alkaline_phosphatase_core_sf"/>
</dbReference>
<dbReference type="Proteomes" id="UP000215377">
    <property type="component" value="Unassembled WGS sequence"/>
</dbReference>
<feature type="transmembrane region" description="Helical" evidence="1">
    <location>
        <begin position="6"/>
        <end position="22"/>
    </location>
</feature>
<keyword evidence="1" id="KW-0812">Transmembrane</keyword>
<evidence type="ECO:0000313" key="3">
    <source>
        <dbReference type="EMBL" id="OWU68080.1"/>
    </source>
</evidence>
<dbReference type="Pfam" id="PF00884">
    <property type="entry name" value="Sulfatase"/>
    <property type="match status" value="1"/>
</dbReference>
<feature type="transmembrane region" description="Helical" evidence="1">
    <location>
        <begin position="152"/>
        <end position="173"/>
    </location>
</feature>
<evidence type="ECO:0000313" key="4">
    <source>
        <dbReference type="Proteomes" id="UP000215377"/>
    </source>
</evidence>
<gene>
    <name evidence="3" type="ORF">ATO3_25025</name>
</gene>
<dbReference type="RefSeq" id="WP_088652649.1">
    <property type="nucleotide sequence ID" value="NZ_AQQR01000024.1"/>
</dbReference>
<dbReference type="Gene3D" id="3.40.720.10">
    <property type="entry name" value="Alkaline Phosphatase, subunit A"/>
    <property type="match status" value="1"/>
</dbReference>
<feature type="transmembrane region" description="Helical" evidence="1">
    <location>
        <begin position="34"/>
        <end position="54"/>
    </location>
</feature>
<dbReference type="OrthoDB" id="1376015at2"/>
<dbReference type="InterPro" id="IPR000917">
    <property type="entry name" value="Sulfatase_N"/>
</dbReference>
<reference evidence="3 4" key="1">
    <citation type="submission" date="2013-04" db="EMBL/GenBank/DDBJ databases">
        <title>Oceanicola sp. 22II1-22F33 Genome Sequencing.</title>
        <authorList>
            <person name="Lai Q."/>
            <person name="Li G."/>
            <person name="Shao Z."/>
        </authorList>
    </citation>
    <scope>NUCLEOTIDE SEQUENCE [LARGE SCALE GENOMIC DNA]</scope>
    <source>
        <strain evidence="3 4">22II1-22F33</strain>
    </source>
</reference>
<sequence length="545" mass="58428">MTRPVSPWAATGGAVVLFLVLIQPNHPGAMTWGALRVFPLELPVILLLLLALGTGVGGRILRALLVPVLVLIFALKVADYAMFTALGRGFNPVADVALIDASVRLLASSIGPVRTGAVMLGALGATLLVAAALWWAMGCWMRLAPRRPAPRLAAGVVAALAGLVMVAEVGHTMGRWSLPQPPPGTAFTARVGAERMALARRTWADLRAFDLAARSDPFAGQAGLYDLVDTDVLVLFVESYGRTSLDTPFYAQTHRATLARAEAALSEAGLAIRSGLLRAPTRGGQSWLSHTTFATGLWTDDQARYLAALGSGRQGLFHLARDAGFHTAAVMPAITQDWPEALGMGFDTILAAEDLGYAGRTFNWVTMPDQFTLAALDRILRGPGRTQRVFAQVALISSHAPWVPVPRMLDWTDLGDGTVFDAMAGAGDPPEVVWRDPDRVRAAYRDSIDYALQTVFAYVARQADDPPLVFVLGDHQAAGFVAMDDRAEVPIHVIGPAHLVDRVAAWGWTDGLIPDGTLPAVPMDEMRGRILRTFSGPTRDTETRT</sequence>
<name>A0A225NBP8_9RHOB</name>
<keyword evidence="4" id="KW-1185">Reference proteome</keyword>
<feature type="transmembrane region" description="Helical" evidence="1">
    <location>
        <begin position="117"/>
        <end position="140"/>
    </location>
</feature>
<proteinExistence type="predicted"/>
<dbReference type="SUPFAM" id="SSF53649">
    <property type="entry name" value="Alkaline phosphatase-like"/>
    <property type="match status" value="1"/>
</dbReference>
<evidence type="ECO:0000256" key="1">
    <source>
        <dbReference type="SAM" id="Phobius"/>
    </source>
</evidence>
<keyword evidence="1" id="KW-0472">Membrane</keyword>